<accession>A0AAV0M5S5</accession>
<proteinExistence type="predicted"/>
<keyword evidence="2" id="KW-1185">Reference proteome</keyword>
<evidence type="ECO:0000313" key="2">
    <source>
        <dbReference type="Proteomes" id="UP001154282"/>
    </source>
</evidence>
<sequence>MDHAVILVKEDGGYMERYVESPIQSLISLFQASSNVDTLRLDSETIQILDDMSDFLEQQPSPFTRLKSLIVKADSIPYALASYFLKGSSGVKPRIEFP</sequence>
<comment type="caution">
    <text evidence="1">The sequence shown here is derived from an EMBL/GenBank/DDBJ whole genome shotgun (WGS) entry which is preliminary data.</text>
</comment>
<protein>
    <submittedName>
        <fullName evidence="1">Uncharacterized protein</fullName>
    </submittedName>
</protein>
<evidence type="ECO:0000313" key="1">
    <source>
        <dbReference type="EMBL" id="CAI0441646.1"/>
    </source>
</evidence>
<name>A0AAV0M5S5_9ROSI</name>
<dbReference type="Proteomes" id="UP001154282">
    <property type="component" value="Unassembled WGS sequence"/>
</dbReference>
<organism evidence="1 2">
    <name type="scientific">Linum tenue</name>
    <dbReference type="NCBI Taxonomy" id="586396"/>
    <lineage>
        <taxon>Eukaryota</taxon>
        <taxon>Viridiplantae</taxon>
        <taxon>Streptophyta</taxon>
        <taxon>Embryophyta</taxon>
        <taxon>Tracheophyta</taxon>
        <taxon>Spermatophyta</taxon>
        <taxon>Magnoliopsida</taxon>
        <taxon>eudicotyledons</taxon>
        <taxon>Gunneridae</taxon>
        <taxon>Pentapetalae</taxon>
        <taxon>rosids</taxon>
        <taxon>fabids</taxon>
        <taxon>Malpighiales</taxon>
        <taxon>Linaceae</taxon>
        <taxon>Linum</taxon>
    </lineage>
</organism>
<dbReference type="EMBL" id="CAMGYJ010000007">
    <property type="protein sequence ID" value="CAI0441646.1"/>
    <property type="molecule type" value="Genomic_DNA"/>
</dbReference>
<dbReference type="AlphaFoldDB" id="A0AAV0M5S5"/>
<reference evidence="1" key="1">
    <citation type="submission" date="2022-08" db="EMBL/GenBank/DDBJ databases">
        <authorList>
            <person name="Gutierrez-Valencia J."/>
        </authorList>
    </citation>
    <scope>NUCLEOTIDE SEQUENCE</scope>
</reference>
<gene>
    <name evidence="1" type="ORF">LITE_LOCUS26955</name>
</gene>